<name>B9TC10_RICCO</name>
<feature type="chain" id="PRO_5002892415" evidence="1">
    <location>
        <begin position="18"/>
        <end position="172"/>
    </location>
</feature>
<keyword evidence="3" id="KW-1185">Reference proteome</keyword>
<evidence type="ECO:0000313" key="3">
    <source>
        <dbReference type="Proteomes" id="UP000008311"/>
    </source>
</evidence>
<sequence>LIITIVAIALTAAMVLASINYVPAWYGYSTTAEKQVRAAMPLLEQAYDVMTRAAGGTPPAVQAVPDGGFRSNFVPTLKFAPAAPTGFTWVYGQHPNDGTLYANLNYFCLVPTGQISDGVGRGIYRAAGVFSADQLFINTTCGATSSIAQPARFAGASRVVTFYVAYTPGVTR</sequence>
<dbReference type="EMBL" id="EQ976898">
    <property type="protein sequence ID" value="EEF26606.1"/>
    <property type="molecule type" value="Genomic_DNA"/>
</dbReference>
<dbReference type="Proteomes" id="UP000008311">
    <property type="component" value="Unassembled WGS sequence"/>
</dbReference>
<dbReference type="InParanoid" id="B9TC10"/>
<feature type="non-terminal residue" evidence="2">
    <location>
        <position position="1"/>
    </location>
</feature>
<evidence type="ECO:0000256" key="1">
    <source>
        <dbReference type="SAM" id="SignalP"/>
    </source>
</evidence>
<keyword evidence="1" id="KW-0732">Signal</keyword>
<organism evidence="2 3">
    <name type="scientific">Ricinus communis</name>
    <name type="common">Castor bean</name>
    <dbReference type="NCBI Taxonomy" id="3988"/>
    <lineage>
        <taxon>Eukaryota</taxon>
        <taxon>Viridiplantae</taxon>
        <taxon>Streptophyta</taxon>
        <taxon>Embryophyta</taxon>
        <taxon>Tracheophyta</taxon>
        <taxon>Spermatophyta</taxon>
        <taxon>Magnoliopsida</taxon>
        <taxon>eudicotyledons</taxon>
        <taxon>Gunneridae</taxon>
        <taxon>Pentapetalae</taxon>
        <taxon>rosids</taxon>
        <taxon>fabids</taxon>
        <taxon>Malpighiales</taxon>
        <taxon>Euphorbiaceae</taxon>
        <taxon>Acalyphoideae</taxon>
        <taxon>Acalypheae</taxon>
        <taxon>Ricinus</taxon>
    </lineage>
</organism>
<accession>B9TC10</accession>
<protein>
    <submittedName>
        <fullName evidence="2">Uncharacterized protein</fullName>
    </submittedName>
</protein>
<evidence type="ECO:0000313" key="2">
    <source>
        <dbReference type="EMBL" id="EEF26606.1"/>
    </source>
</evidence>
<gene>
    <name evidence="2" type="ORF">RCOM_0240630</name>
</gene>
<dbReference type="AlphaFoldDB" id="B9TC10"/>
<proteinExistence type="predicted"/>
<feature type="signal peptide" evidence="1">
    <location>
        <begin position="1"/>
        <end position="17"/>
    </location>
</feature>
<reference evidence="3" key="1">
    <citation type="journal article" date="2010" name="Nat. Biotechnol.">
        <title>Draft genome sequence of the oilseed species Ricinus communis.</title>
        <authorList>
            <person name="Chan A.P."/>
            <person name="Crabtree J."/>
            <person name="Zhao Q."/>
            <person name="Lorenzi H."/>
            <person name="Orvis J."/>
            <person name="Puiu D."/>
            <person name="Melake-Berhan A."/>
            <person name="Jones K.M."/>
            <person name="Redman J."/>
            <person name="Chen G."/>
            <person name="Cahoon E.B."/>
            <person name="Gedil M."/>
            <person name="Stanke M."/>
            <person name="Haas B.J."/>
            <person name="Wortman J.R."/>
            <person name="Fraser-Liggett C.M."/>
            <person name="Ravel J."/>
            <person name="Rabinowicz P.D."/>
        </authorList>
    </citation>
    <scope>NUCLEOTIDE SEQUENCE [LARGE SCALE GENOMIC DNA]</scope>
    <source>
        <strain evidence="3">cv. Hale</strain>
    </source>
</reference>